<dbReference type="SUPFAM" id="SSF49723">
    <property type="entry name" value="Lipase/lipooxygenase domain (PLAT/LH2 domain)"/>
    <property type="match status" value="1"/>
</dbReference>
<organism evidence="1 2">
    <name type="scientific">Priapulus caudatus</name>
    <name type="common">Priapulid worm</name>
    <dbReference type="NCBI Taxonomy" id="37621"/>
    <lineage>
        <taxon>Eukaryota</taxon>
        <taxon>Metazoa</taxon>
        <taxon>Ecdysozoa</taxon>
        <taxon>Scalidophora</taxon>
        <taxon>Priapulida</taxon>
        <taxon>Priapulimorpha</taxon>
        <taxon>Priapulimorphida</taxon>
        <taxon>Priapulidae</taxon>
        <taxon>Priapulus</taxon>
    </lineage>
</organism>
<sequence length="100" mass="11355">MGSHGTSEVLQVGENQSLKPQATASAIASHPEHIGIVNKFRFNWDFDYDWYKPWQWPIFNNPHIRIGKLTVFTGETQRSVDLCGTDDVITSGEWVDFSPC</sequence>
<keyword evidence="1" id="KW-1185">Reference proteome</keyword>
<dbReference type="Gene3D" id="2.60.60.20">
    <property type="entry name" value="PLAT/LH2 domain"/>
    <property type="match status" value="1"/>
</dbReference>
<proteinExistence type="predicted"/>
<dbReference type="InterPro" id="IPR036392">
    <property type="entry name" value="PLAT/LH2_dom_sf"/>
</dbReference>
<name>A0ABM1F630_PRICU</name>
<evidence type="ECO:0000313" key="1">
    <source>
        <dbReference type="Proteomes" id="UP000695022"/>
    </source>
</evidence>
<evidence type="ECO:0000313" key="2">
    <source>
        <dbReference type="RefSeq" id="XP_014679901.1"/>
    </source>
</evidence>
<protein>
    <submittedName>
        <fullName evidence="2">Uncharacterized protein LOC106819838</fullName>
    </submittedName>
</protein>
<gene>
    <name evidence="2" type="primary">LOC106819838</name>
</gene>
<accession>A0ABM1F630</accession>
<dbReference type="Proteomes" id="UP000695022">
    <property type="component" value="Unplaced"/>
</dbReference>
<dbReference type="GeneID" id="106819838"/>
<reference evidence="2" key="1">
    <citation type="submission" date="2025-08" db="UniProtKB">
        <authorList>
            <consortium name="RefSeq"/>
        </authorList>
    </citation>
    <scope>IDENTIFICATION</scope>
</reference>
<dbReference type="RefSeq" id="XP_014679901.1">
    <property type="nucleotide sequence ID" value="XM_014824415.1"/>
</dbReference>